<accession>A0A0B2SKF1</accession>
<protein>
    <submittedName>
        <fullName evidence="1">Uncharacterized protein</fullName>
    </submittedName>
</protein>
<dbReference type="Proteomes" id="UP000053555">
    <property type="component" value="Unassembled WGS sequence"/>
</dbReference>
<name>A0A0B2SKF1_GLYSO</name>
<dbReference type="AlphaFoldDB" id="A0A0B2SKF1"/>
<evidence type="ECO:0000313" key="1">
    <source>
        <dbReference type="EMBL" id="KHN44759.1"/>
    </source>
</evidence>
<proteinExistence type="predicted"/>
<reference evidence="1" key="1">
    <citation type="submission" date="2014-07" db="EMBL/GenBank/DDBJ databases">
        <title>Identification of a novel salt tolerance gene in wild soybean by whole-genome sequencing.</title>
        <authorList>
            <person name="Lam H.-M."/>
            <person name="Qi X."/>
            <person name="Li M.-W."/>
            <person name="Liu X."/>
            <person name="Xie M."/>
            <person name="Ni M."/>
            <person name="Xu X."/>
        </authorList>
    </citation>
    <scope>NUCLEOTIDE SEQUENCE [LARGE SCALE GENOMIC DNA]</scope>
    <source>
        <tissue evidence="1">Root</tissue>
    </source>
</reference>
<sequence length="138" mass="16216">MSCPKAQEQVLATCWPLELYRSYNKLLGYGFQHLMFHLLHTLPLQQKNRLVVTLWSIWKARNQKVWENSKTQLTTAIHLFMQYLAKPNEMAKTRARIHEMQSGHKSVLALACAYETHQLSLHKSSNMLFQWATETCRN</sequence>
<organism evidence="1">
    <name type="scientific">Glycine soja</name>
    <name type="common">Wild soybean</name>
    <dbReference type="NCBI Taxonomy" id="3848"/>
    <lineage>
        <taxon>Eukaryota</taxon>
        <taxon>Viridiplantae</taxon>
        <taxon>Streptophyta</taxon>
        <taxon>Embryophyta</taxon>
        <taxon>Tracheophyta</taxon>
        <taxon>Spermatophyta</taxon>
        <taxon>Magnoliopsida</taxon>
        <taxon>eudicotyledons</taxon>
        <taxon>Gunneridae</taxon>
        <taxon>Pentapetalae</taxon>
        <taxon>rosids</taxon>
        <taxon>fabids</taxon>
        <taxon>Fabales</taxon>
        <taxon>Fabaceae</taxon>
        <taxon>Papilionoideae</taxon>
        <taxon>50 kb inversion clade</taxon>
        <taxon>NPAAA clade</taxon>
        <taxon>indigoferoid/millettioid clade</taxon>
        <taxon>Phaseoleae</taxon>
        <taxon>Glycine</taxon>
        <taxon>Glycine subgen. Soja</taxon>
    </lineage>
</organism>
<gene>
    <name evidence="1" type="ORF">glysoja_032098</name>
</gene>
<dbReference type="EMBL" id="KN643022">
    <property type="protein sequence ID" value="KHN44759.1"/>
    <property type="molecule type" value="Genomic_DNA"/>
</dbReference>